<dbReference type="EMBL" id="KV440991">
    <property type="protein sequence ID" value="OAD69732.1"/>
    <property type="molecule type" value="Genomic_DNA"/>
</dbReference>
<dbReference type="InParanoid" id="A0A162TMQ0"/>
<accession>A0A162TMQ0</accession>
<evidence type="ECO:0000313" key="2">
    <source>
        <dbReference type="Proteomes" id="UP000077315"/>
    </source>
</evidence>
<sequence length="164" mass="17878">MSHCYHMVQGPINKLVYVETDPELFLSHLCSIAAGLVQFDSQGMAMVKVAKLGTSEVQVQSGCQLGTSEDMESINSTSTIKDSSNTSSLPTLSPVLFTITNLPMDKTLPEDQKTGIMNLLNKFCTMFVAKAHTVTIQVVCLSNLYHDESSSRSIVLLERSGKTN</sequence>
<dbReference type="VEuPathDB" id="FungiDB:PHYBLDRAFT_172362"/>
<keyword evidence="2" id="KW-1185">Reference proteome</keyword>
<proteinExistence type="predicted"/>
<dbReference type="GeneID" id="28997687"/>
<reference evidence="2" key="1">
    <citation type="submission" date="2015-06" db="EMBL/GenBank/DDBJ databases">
        <title>Expansion of signal transduction pathways in fungi by whole-genome duplication.</title>
        <authorList>
            <consortium name="DOE Joint Genome Institute"/>
            <person name="Corrochano L.M."/>
            <person name="Kuo A."/>
            <person name="Marcet-Houben M."/>
            <person name="Polaino S."/>
            <person name="Salamov A."/>
            <person name="Villalobos J.M."/>
            <person name="Alvarez M.I."/>
            <person name="Avalos J."/>
            <person name="Benito E.P."/>
            <person name="Benoit I."/>
            <person name="Burger G."/>
            <person name="Camino L.P."/>
            <person name="Canovas D."/>
            <person name="Cerda-Olmedo E."/>
            <person name="Cheng J.-F."/>
            <person name="Dominguez A."/>
            <person name="Elias M."/>
            <person name="Eslava A.P."/>
            <person name="Glaser F."/>
            <person name="Grimwood J."/>
            <person name="Gutierrez G."/>
            <person name="Heitman J."/>
            <person name="Henrissat B."/>
            <person name="Iturriaga E.A."/>
            <person name="Lang B.F."/>
            <person name="Lavin J.L."/>
            <person name="Lee S."/>
            <person name="Li W."/>
            <person name="Lindquist E."/>
            <person name="Lopez-Garcia S."/>
            <person name="Luque E.M."/>
            <person name="Marcos A.T."/>
            <person name="Martin J."/>
            <person name="McCluskey K."/>
            <person name="Medina H.R."/>
            <person name="Miralles-Duran A."/>
            <person name="Miyazaki A."/>
            <person name="Munoz-Torres E."/>
            <person name="Oguiza J.A."/>
            <person name="Ohm R."/>
            <person name="Olmedo M."/>
            <person name="Orejas M."/>
            <person name="Ortiz-Castellanos L."/>
            <person name="Pisabarro A.G."/>
            <person name="Rodriguez-Romero J."/>
            <person name="Ruiz-Herrera J."/>
            <person name="Ruiz-Vazquez R."/>
            <person name="Sanz C."/>
            <person name="Schackwitz W."/>
            <person name="Schmutz J."/>
            <person name="Shahriari M."/>
            <person name="Shelest E."/>
            <person name="Silva-Franco F."/>
            <person name="Soanes D."/>
            <person name="Syed K."/>
            <person name="Tagua V.G."/>
            <person name="Talbot N.J."/>
            <person name="Thon M."/>
            <person name="De vries R.P."/>
            <person name="Wiebenga A."/>
            <person name="Yadav J.S."/>
            <person name="Braun E.L."/>
            <person name="Baker S."/>
            <person name="Garre V."/>
            <person name="Horwitz B."/>
            <person name="Torres-Martinez S."/>
            <person name="Idnurm A."/>
            <person name="Herrera-Estrella A."/>
            <person name="Gabaldon T."/>
            <person name="Grigoriev I.V."/>
        </authorList>
    </citation>
    <scope>NUCLEOTIDE SEQUENCE [LARGE SCALE GENOMIC DNA]</scope>
    <source>
        <strain evidence="2">NRRL 1555(-)</strain>
    </source>
</reference>
<name>A0A162TMQ0_PHYB8</name>
<dbReference type="RefSeq" id="XP_018287772.1">
    <property type="nucleotide sequence ID" value="XM_018436781.1"/>
</dbReference>
<organism evidence="1 2">
    <name type="scientific">Phycomyces blakesleeanus (strain ATCC 8743b / DSM 1359 / FGSC 10004 / NBRC 33097 / NRRL 1555)</name>
    <dbReference type="NCBI Taxonomy" id="763407"/>
    <lineage>
        <taxon>Eukaryota</taxon>
        <taxon>Fungi</taxon>
        <taxon>Fungi incertae sedis</taxon>
        <taxon>Mucoromycota</taxon>
        <taxon>Mucoromycotina</taxon>
        <taxon>Mucoromycetes</taxon>
        <taxon>Mucorales</taxon>
        <taxon>Phycomycetaceae</taxon>
        <taxon>Phycomyces</taxon>
    </lineage>
</organism>
<dbReference type="AlphaFoldDB" id="A0A162TMQ0"/>
<dbReference type="Proteomes" id="UP000077315">
    <property type="component" value="Unassembled WGS sequence"/>
</dbReference>
<evidence type="ECO:0000313" key="1">
    <source>
        <dbReference type="EMBL" id="OAD69732.1"/>
    </source>
</evidence>
<protein>
    <submittedName>
        <fullName evidence="1">Uncharacterized protein</fullName>
    </submittedName>
</protein>
<dbReference type="OrthoDB" id="2216358at2759"/>
<gene>
    <name evidence="1" type="ORF">PHYBLDRAFT_172362</name>
</gene>